<evidence type="ECO:0000256" key="1">
    <source>
        <dbReference type="ARBA" id="ARBA00009451"/>
    </source>
</evidence>
<evidence type="ECO:0000256" key="2">
    <source>
        <dbReference type="ARBA" id="ARBA00022980"/>
    </source>
</evidence>
<dbReference type="EMBL" id="FXLY01000004">
    <property type="protein sequence ID" value="SMN19810.1"/>
    <property type="molecule type" value="Genomic_DNA"/>
</dbReference>
<dbReference type="InterPro" id="IPR047867">
    <property type="entry name" value="Ribosomal_uL22_bac/org-type"/>
</dbReference>
<dbReference type="FunFam" id="3.90.470.10:FF:000022">
    <property type="entry name" value="Mitochondrial ribosomal protein"/>
    <property type="match status" value="1"/>
</dbReference>
<dbReference type="Gene3D" id="3.90.470.10">
    <property type="entry name" value="Ribosomal protein L22/L17"/>
    <property type="match status" value="1"/>
</dbReference>
<evidence type="ECO:0000256" key="3">
    <source>
        <dbReference type="ARBA" id="ARBA00023274"/>
    </source>
</evidence>
<dbReference type="GO" id="GO:0003735">
    <property type="term" value="F:structural constituent of ribosome"/>
    <property type="evidence" value="ECO:0007669"/>
    <property type="project" value="InterPro"/>
</dbReference>
<dbReference type="GO" id="GO:0005762">
    <property type="term" value="C:mitochondrial large ribosomal subunit"/>
    <property type="evidence" value="ECO:0007669"/>
    <property type="project" value="TreeGrafter"/>
</dbReference>
<dbReference type="SUPFAM" id="SSF54843">
    <property type="entry name" value="Ribosomal protein L22"/>
    <property type="match status" value="1"/>
</dbReference>
<accession>A0A1X7R2X4</accession>
<keyword evidence="2 4" id="KW-0689">Ribosomal protein</keyword>
<gene>
    <name evidence="5" type="ORF">KASA_0O03982G</name>
</gene>
<dbReference type="InterPro" id="IPR036394">
    <property type="entry name" value="Ribosomal_uL22_sf"/>
</dbReference>
<protein>
    <submittedName>
        <fullName evidence="5">Similar to Saccharomyces cerevisiae YNL177C MRPL22 Mitochondrial ribosomal protein of the large subunit</fullName>
    </submittedName>
</protein>
<name>A0A1X7R2X4_9SACH</name>
<evidence type="ECO:0000313" key="5">
    <source>
        <dbReference type="EMBL" id="SMN19810.1"/>
    </source>
</evidence>
<comment type="similarity">
    <text evidence="1 4">Belongs to the universal ribosomal protein uL22 family.</text>
</comment>
<keyword evidence="6" id="KW-1185">Reference proteome</keyword>
<dbReference type="AlphaFoldDB" id="A0A1X7R2X4"/>
<dbReference type="OrthoDB" id="416470at2759"/>
<dbReference type="Pfam" id="PF00237">
    <property type="entry name" value="Ribosomal_L22"/>
    <property type="match status" value="1"/>
</dbReference>
<sequence>MFSVSRNVFRLVTPNVSRIGTLSRPFSTSPIYFNGKNSLFGDLETKTQEKSGLMNNVNQNGDAVEGKDNASKLTERLEMAMERDEDEEETPEQQQARKDAITFESDEHLQKYIKEQRPLQKPSTEILLSPLKRQLYEIACKQNGGFYKPDTVVALPSSKESYKLHLTKKEIDVLEPSLYLKSYRIKSSMKKATIFLRLLREMDLKKAITQCQFGDKAIAQEVSDLLLRGLEDAKTMNLDPNDLYIAQIWCGSDGNWWRRVDIKGRGRHGIFTHRYIHVRCILKSKSVTKRRLLYEAQLKESRKKPWVQLGDKPIRGSAGGVYKW</sequence>
<proteinExistence type="inferred from homology"/>
<dbReference type="STRING" id="1789683.A0A1X7R2X4"/>
<dbReference type="PANTHER" id="PTHR13501">
    <property type="entry name" value="CHLOROPLAST 50S RIBOSOMAL PROTEIN L22-RELATED"/>
    <property type="match status" value="1"/>
</dbReference>
<dbReference type="GO" id="GO:0006412">
    <property type="term" value="P:translation"/>
    <property type="evidence" value="ECO:0007669"/>
    <property type="project" value="InterPro"/>
</dbReference>
<evidence type="ECO:0000256" key="4">
    <source>
        <dbReference type="RuleBase" id="RU004005"/>
    </source>
</evidence>
<dbReference type="Proteomes" id="UP000196158">
    <property type="component" value="Unassembled WGS sequence"/>
</dbReference>
<evidence type="ECO:0000313" key="6">
    <source>
        <dbReference type="Proteomes" id="UP000196158"/>
    </source>
</evidence>
<reference evidence="5 6" key="1">
    <citation type="submission" date="2017-04" db="EMBL/GenBank/DDBJ databases">
        <authorList>
            <person name="Afonso C.L."/>
            <person name="Miller P.J."/>
            <person name="Scott M.A."/>
            <person name="Spackman E."/>
            <person name="Goraichik I."/>
            <person name="Dimitrov K.M."/>
            <person name="Suarez D.L."/>
            <person name="Swayne D.E."/>
        </authorList>
    </citation>
    <scope>NUCLEOTIDE SEQUENCE [LARGE SCALE GENOMIC DNA]</scope>
</reference>
<organism evidence="5 6">
    <name type="scientific">Maudiozyma saulgeensis</name>
    <dbReference type="NCBI Taxonomy" id="1789683"/>
    <lineage>
        <taxon>Eukaryota</taxon>
        <taxon>Fungi</taxon>
        <taxon>Dikarya</taxon>
        <taxon>Ascomycota</taxon>
        <taxon>Saccharomycotina</taxon>
        <taxon>Saccharomycetes</taxon>
        <taxon>Saccharomycetales</taxon>
        <taxon>Saccharomycetaceae</taxon>
        <taxon>Maudiozyma</taxon>
    </lineage>
</organism>
<dbReference type="PANTHER" id="PTHR13501:SF8">
    <property type="entry name" value="LARGE RIBOSOMAL SUBUNIT PROTEIN UL22M"/>
    <property type="match status" value="1"/>
</dbReference>
<keyword evidence="3 4" id="KW-0687">Ribonucleoprotein</keyword>
<dbReference type="InterPro" id="IPR001063">
    <property type="entry name" value="Ribosomal_uL22"/>
</dbReference>